<accession>A0A182NVV5</accession>
<dbReference type="AlphaFoldDB" id="A0A182NVV5"/>
<keyword evidence="3" id="KW-1185">Reference proteome</keyword>
<dbReference type="VEuPathDB" id="VectorBase:ADIR014047"/>
<evidence type="ECO:0000313" key="2">
    <source>
        <dbReference type="EnsemblMetazoa" id="ADIR014047-PA"/>
    </source>
</evidence>
<keyword evidence="1" id="KW-1133">Transmembrane helix</keyword>
<keyword evidence="1" id="KW-0812">Transmembrane</keyword>
<name>A0A182NVV5_9DIPT</name>
<dbReference type="EnsemblMetazoa" id="ADIR014047-RA">
    <property type="protein sequence ID" value="ADIR014047-PA"/>
    <property type="gene ID" value="ADIR014047"/>
</dbReference>
<keyword evidence="1" id="KW-0472">Membrane</keyword>
<proteinExistence type="predicted"/>
<sequence>MLKRTRAREPAAGRSHSKRILVRNSRARNHTGQARGQKPDILAWAFRFDTAIFIYRTLPDRLLLPLACLLHYCSALVYLLLQEQLQDYFPCRYRFFRGCVH</sequence>
<reference evidence="2" key="2">
    <citation type="submission" date="2020-05" db="UniProtKB">
        <authorList>
            <consortium name="EnsemblMetazoa"/>
        </authorList>
    </citation>
    <scope>IDENTIFICATION</scope>
    <source>
        <strain evidence="2">WRAIR2</strain>
    </source>
</reference>
<evidence type="ECO:0000256" key="1">
    <source>
        <dbReference type="SAM" id="Phobius"/>
    </source>
</evidence>
<evidence type="ECO:0000313" key="3">
    <source>
        <dbReference type="Proteomes" id="UP000075884"/>
    </source>
</evidence>
<protein>
    <submittedName>
        <fullName evidence="2">Uncharacterized protein</fullName>
    </submittedName>
</protein>
<dbReference type="Proteomes" id="UP000075884">
    <property type="component" value="Unassembled WGS sequence"/>
</dbReference>
<reference evidence="3" key="1">
    <citation type="submission" date="2013-03" db="EMBL/GenBank/DDBJ databases">
        <title>The Genome Sequence of Anopheles dirus WRAIR2.</title>
        <authorList>
            <consortium name="The Broad Institute Genomics Platform"/>
            <person name="Neafsey D.E."/>
            <person name="Walton C."/>
            <person name="Walker B."/>
            <person name="Young S.K."/>
            <person name="Zeng Q."/>
            <person name="Gargeya S."/>
            <person name="Fitzgerald M."/>
            <person name="Haas B."/>
            <person name="Abouelleil A."/>
            <person name="Allen A.W."/>
            <person name="Alvarado L."/>
            <person name="Arachchi H.M."/>
            <person name="Berlin A.M."/>
            <person name="Chapman S.B."/>
            <person name="Gainer-Dewar J."/>
            <person name="Goldberg J."/>
            <person name="Griggs A."/>
            <person name="Gujja S."/>
            <person name="Hansen M."/>
            <person name="Howarth C."/>
            <person name="Imamovic A."/>
            <person name="Ireland A."/>
            <person name="Larimer J."/>
            <person name="McCowan C."/>
            <person name="Murphy C."/>
            <person name="Pearson M."/>
            <person name="Poon T.W."/>
            <person name="Priest M."/>
            <person name="Roberts A."/>
            <person name="Saif S."/>
            <person name="Shea T."/>
            <person name="Sisk P."/>
            <person name="Sykes S."/>
            <person name="Wortman J."/>
            <person name="Nusbaum C."/>
            <person name="Birren B."/>
        </authorList>
    </citation>
    <scope>NUCLEOTIDE SEQUENCE [LARGE SCALE GENOMIC DNA]</scope>
    <source>
        <strain evidence="3">WRAIR2</strain>
    </source>
</reference>
<organism evidence="2 3">
    <name type="scientific">Anopheles dirus</name>
    <dbReference type="NCBI Taxonomy" id="7168"/>
    <lineage>
        <taxon>Eukaryota</taxon>
        <taxon>Metazoa</taxon>
        <taxon>Ecdysozoa</taxon>
        <taxon>Arthropoda</taxon>
        <taxon>Hexapoda</taxon>
        <taxon>Insecta</taxon>
        <taxon>Pterygota</taxon>
        <taxon>Neoptera</taxon>
        <taxon>Endopterygota</taxon>
        <taxon>Diptera</taxon>
        <taxon>Nematocera</taxon>
        <taxon>Culicoidea</taxon>
        <taxon>Culicidae</taxon>
        <taxon>Anophelinae</taxon>
        <taxon>Anopheles</taxon>
    </lineage>
</organism>
<feature type="transmembrane region" description="Helical" evidence="1">
    <location>
        <begin position="62"/>
        <end position="81"/>
    </location>
</feature>